<name>A0A7H4P2K5_9ENTR</name>
<dbReference type="Proteomes" id="UP000254571">
    <property type="component" value="Unassembled WGS sequence"/>
</dbReference>
<dbReference type="AlphaFoldDB" id="A0A7H4P2K5"/>
<dbReference type="Pfam" id="PF03466">
    <property type="entry name" value="LysR_substrate"/>
    <property type="match status" value="1"/>
</dbReference>
<accession>A0A7H4P2K5</accession>
<evidence type="ECO:0000259" key="1">
    <source>
        <dbReference type="Pfam" id="PF03466"/>
    </source>
</evidence>
<dbReference type="EMBL" id="UGMX01000002">
    <property type="protein sequence ID" value="STW06670.1"/>
    <property type="molecule type" value="Genomic_DNA"/>
</dbReference>
<sequence length="83" mass="9234">MPDWDASETCLSAGLCVGMVPGHLARPWLDSGEWTALELENPFPDAACCLTWQQSDASPALLWLLDYLGDSETLNREWLRAPE</sequence>
<dbReference type="SUPFAM" id="SSF53850">
    <property type="entry name" value="Periplasmic binding protein-like II"/>
    <property type="match status" value="1"/>
</dbReference>
<gene>
    <name evidence="2" type="ORF">NCTC9149_03094</name>
</gene>
<dbReference type="InterPro" id="IPR005119">
    <property type="entry name" value="LysR_subst-bd"/>
</dbReference>
<organism evidence="2 3">
    <name type="scientific">Klebsiella grimontii</name>
    <dbReference type="NCBI Taxonomy" id="2058152"/>
    <lineage>
        <taxon>Bacteria</taxon>
        <taxon>Pseudomonadati</taxon>
        <taxon>Pseudomonadota</taxon>
        <taxon>Gammaproteobacteria</taxon>
        <taxon>Enterobacterales</taxon>
        <taxon>Enterobacteriaceae</taxon>
        <taxon>Klebsiella/Raoultella group</taxon>
        <taxon>Klebsiella</taxon>
    </lineage>
</organism>
<comment type="caution">
    <text evidence="2">The sequence shown here is derived from an EMBL/GenBank/DDBJ whole genome shotgun (WGS) entry which is preliminary data.</text>
</comment>
<evidence type="ECO:0000313" key="3">
    <source>
        <dbReference type="Proteomes" id="UP000254571"/>
    </source>
</evidence>
<evidence type="ECO:0000313" key="2">
    <source>
        <dbReference type="EMBL" id="STW06670.1"/>
    </source>
</evidence>
<reference evidence="2 3" key="1">
    <citation type="submission" date="2018-06" db="EMBL/GenBank/DDBJ databases">
        <authorList>
            <consortium name="Pathogen Informatics"/>
            <person name="Doyle S."/>
        </authorList>
    </citation>
    <scope>NUCLEOTIDE SEQUENCE [LARGE SCALE GENOMIC DNA]</scope>
    <source>
        <strain evidence="2 3">NCTC9149</strain>
    </source>
</reference>
<protein>
    <submittedName>
        <fullName evidence="2">LysR-family transcriptional regulator YdhB</fullName>
    </submittedName>
</protein>
<proteinExistence type="predicted"/>
<feature type="domain" description="LysR substrate-binding" evidence="1">
    <location>
        <begin position="2"/>
        <end position="70"/>
    </location>
</feature>